<feature type="transmembrane region" description="Helical" evidence="1">
    <location>
        <begin position="44"/>
        <end position="67"/>
    </location>
</feature>
<feature type="transmembrane region" description="Helical" evidence="1">
    <location>
        <begin position="135"/>
        <end position="153"/>
    </location>
</feature>
<keyword evidence="3" id="KW-1185">Reference proteome</keyword>
<gene>
    <name evidence="2" type="ORF">NA56DRAFT_707097</name>
</gene>
<organism evidence="2 3">
    <name type="scientific">Hyaloscypha hepaticicola</name>
    <dbReference type="NCBI Taxonomy" id="2082293"/>
    <lineage>
        <taxon>Eukaryota</taxon>
        <taxon>Fungi</taxon>
        <taxon>Dikarya</taxon>
        <taxon>Ascomycota</taxon>
        <taxon>Pezizomycotina</taxon>
        <taxon>Leotiomycetes</taxon>
        <taxon>Helotiales</taxon>
        <taxon>Hyaloscyphaceae</taxon>
        <taxon>Hyaloscypha</taxon>
    </lineage>
</organism>
<keyword evidence="1" id="KW-1133">Transmembrane helix</keyword>
<keyword evidence="1" id="KW-0472">Membrane</keyword>
<dbReference type="Proteomes" id="UP000235672">
    <property type="component" value="Unassembled WGS sequence"/>
</dbReference>
<name>A0A2J6PVX0_9HELO</name>
<sequence>MAQFRDWIHGFNIGMIFPFIVIFQEMRILAENHRNASQGLVCGMLFGSSAALPFLWPLKLTLLYLLYCNDFFPIMQARLTVPSDFGFFVCAAILFTVMNGADIALNGHFTLAGFILIGTVVVLSQRISLGEFGPYVPFSVGLGLLVTVHVVPWTKTLFHQGNGITLGDYVTANRGDPPRGSYRAVVDTSSVRSSERFHGSPNQGWPVDPLELQHFNGAYVMTTRSDSPEGSSNLDLELGLPLPHPPSTFPVPPIGHPHQRTWLSGQRQHPSESPALTGVQDLGTWLACSPSPHVRKFNVTPQRRIRVADAQASNNEVTRVIRRVGLSMVGRELGLTCGHSVVFLHDM</sequence>
<keyword evidence="1" id="KW-0812">Transmembrane</keyword>
<dbReference type="OrthoDB" id="10402259at2759"/>
<feature type="transmembrane region" description="Helical" evidence="1">
    <location>
        <begin position="103"/>
        <end position="123"/>
    </location>
</feature>
<dbReference type="EMBL" id="KZ613496">
    <property type="protein sequence ID" value="PMD18056.1"/>
    <property type="molecule type" value="Genomic_DNA"/>
</dbReference>
<dbReference type="AlphaFoldDB" id="A0A2J6PVX0"/>
<feature type="transmembrane region" description="Helical" evidence="1">
    <location>
        <begin position="7"/>
        <end position="24"/>
    </location>
</feature>
<evidence type="ECO:0000256" key="1">
    <source>
        <dbReference type="SAM" id="Phobius"/>
    </source>
</evidence>
<feature type="transmembrane region" description="Helical" evidence="1">
    <location>
        <begin position="79"/>
        <end position="97"/>
    </location>
</feature>
<accession>A0A2J6PVX0</accession>
<protein>
    <submittedName>
        <fullName evidence="2">Uncharacterized protein</fullName>
    </submittedName>
</protein>
<proteinExistence type="predicted"/>
<evidence type="ECO:0000313" key="3">
    <source>
        <dbReference type="Proteomes" id="UP000235672"/>
    </source>
</evidence>
<evidence type="ECO:0000313" key="2">
    <source>
        <dbReference type="EMBL" id="PMD18056.1"/>
    </source>
</evidence>
<reference evidence="2 3" key="1">
    <citation type="submission" date="2016-05" db="EMBL/GenBank/DDBJ databases">
        <title>A degradative enzymes factory behind the ericoid mycorrhizal symbiosis.</title>
        <authorList>
            <consortium name="DOE Joint Genome Institute"/>
            <person name="Martino E."/>
            <person name="Morin E."/>
            <person name="Grelet G."/>
            <person name="Kuo A."/>
            <person name="Kohler A."/>
            <person name="Daghino S."/>
            <person name="Barry K."/>
            <person name="Choi C."/>
            <person name="Cichocki N."/>
            <person name="Clum A."/>
            <person name="Copeland A."/>
            <person name="Hainaut M."/>
            <person name="Haridas S."/>
            <person name="Labutti K."/>
            <person name="Lindquist E."/>
            <person name="Lipzen A."/>
            <person name="Khouja H.-R."/>
            <person name="Murat C."/>
            <person name="Ohm R."/>
            <person name="Olson A."/>
            <person name="Spatafora J."/>
            <person name="Veneault-Fourrey C."/>
            <person name="Henrissat B."/>
            <person name="Grigoriev I."/>
            <person name="Martin F."/>
            <person name="Perotto S."/>
        </authorList>
    </citation>
    <scope>NUCLEOTIDE SEQUENCE [LARGE SCALE GENOMIC DNA]</scope>
    <source>
        <strain evidence="2 3">UAMH 7357</strain>
    </source>
</reference>